<name>A0ACC0URQ8_9HYPO</name>
<proteinExistence type="predicted"/>
<evidence type="ECO:0000313" key="1">
    <source>
        <dbReference type="EMBL" id="KAI9896202.1"/>
    </source>
</evidence>
<dbReference type="EMBL" id="CM047948">
    <property type="protein sequence ID" value="KAI9896202.1"/>
    <property type="molecule type" value="Genomic_DNA"/>
</dbReference>
<organism evidence="1 2">
    <name type="scientific">Trichothecium roseum</name>
    <dbReference type="NCBI Taxonomy" id="47278"/>
    <lineage>
        <taxon>Eukaryota</taxon>
        <taxon>Fungi</taxon>
        <taxon>Dikarya</taxon>
        <taxon>Ascomycota</taxon>
        <taxon>Pezizomycotina</taxon>
        <taxon>Sordariomycetes</taxon>
        <taxon>Hypocreomycetidae</taxon>
        <taxon>Hypocreales</taxon>
        <taxon>Hypocreales incertae sedis</taxon>
        <taxon>Trichothecium</taxon>
    </lineage>
</organism>
<keyword evidence="2" id="KW-1185">Reference proteome</keyword>
<sequence length="323" mass="34963">MTSAVDSAVLKALGLDESQTSISSHGGSGFSSTFKLSSVVNGEPINYFVKTGSGENAETMFKGEHASLNAIHEVVPNFCPKSHAHGAMSSGSKKYFLATDFLDLRAPGPSGSGESIACKLAKLHSTPAPPPEGYDKPLFGFHVSTCCGDTVQDNSWKESWASFYAENRLMAILKAGTKENGHDGELSAAVEKVANKVVPRLIGDVTIKNIKPVVVHGDLWSGNHSRGQIGGKGGIEEVVFDPSVVYAHSEYELGIMKMFGGFGSGFFKEYEKLVPRAEPKEEYEDRVMLYELYHHLNHYAIFGEGYRGGAMSIMRHLISKYGS</sequence>
<evidence type="ECO:0000313" key="2">
    <source>
        <dbReference type="Proteomes" id="UP001163324"/>
    </source>
</evidence>
<gene>
    <name evidence="1" type="ORF">N3K66_008374</name>
</gene>
<protein>
    <submittedName>
        <fullName evidence="1">Uncharacterized protein</fullName>
    </submittedName>
</protein>
<dbReference type="Proteomes" id="UP001163324">
    <property type="component" value="Chromosome 9"/>
</dbReference>
<comment type="caution">
    <text evidence="1">The sequence shown here is derived from an EMBL/GenBank/DDBJ whole genome shotgun (WGS) entry which is preliminary data.</text>
</comment>
<accession>A0ACC0URQ8</accession>
<reference evidence="1" key="1">
    <citation type="submission" date="2022-10" db="EMBL/GenBank/DDBJ databases">
        <title>Complete Genome of Trichothecium roseum strain YXFP-22015, a Plant Pathogen Isolated from Citrus.</title>
        <authorList>
            <person name="Wang Y."/>
            <person name="Zhu L."/>
        </authorList>
    </citation>
    <scope>NUCLEOTIDE SEQUENCE</scope>
    <source>
        <strain evidence="1">YXFP-22015</strain>
    </source>
</reference>